<evidence type="ECO:0000256" key="1">
    <source>
        <dbReference type="SAM" id="MobiDB-lite"/>
    </source>
</evidence>
<feature type="compositionally biased region" description="Basic residues" evidence="1">
    <location>
        <begin position="47"/>
        <end position="59"/>
    </location>
</feature>
<name>A0ABQ4X4Q6_9ASTR</name>
<reference evidence="2" key="1">
    <citation type="journal article" date="2022" name="Int. J. Mol. Sci.">
        <title>Draft Genome of Tanacetum Coccineum: Genomic Comparison of Closely Related Tanacetum-Family Plants.</title>
        <authorList>
            <person name="Yamashiro T."/>
            <person name="Shiraishi A."/>
            <person name="Nakayama K."/>
            <person name="Satake H."/>
        </authorList>
    </citation>
    <scope>NUCLEOTIDE SEQUENCE</scope>
</reference>
<evidence type="ECO:0008006" key="4">
    <source>
        <dbReference type="Google" id="ProtNLM"/>
    </source>
</evidence>
<proteinExistence type="predicted"/>
<evidence type="ECO:0000313" key="2">
    <source>
        <dbReference type="EMBL" id="GJS59836.1"/>
    </source>
</evidence>
<accession>A0ABQ4X4Q6</accession>
<reference evidence="2" key="2">
    <citation type="submission" date="2022-01" db="EMBL/GenBank/DDBJ databases">
        <authorList>
            <person name="Yamashiro T."/>
            <person name="Shiraishi A."/>
            <person name="Satake H."/>
            <person name="Nakayama K."/>
        </authorList>
    </citation>
    <scope>NUCLEOTIDE SEQUENCE</scope>
</reference>
<dbReference type="EMBL" id="BQNB010009177">
    <property type="protein sequence ID" value="GJS59836.1"/>
    <property type="molecule type" value="Genomic_DNA"/>
</dbReference>
<evidence type="ECO:0000313" key="3">
    <source>
        <dbReference type="Proteomes" id="UP001151760"/>
    </source>
</evidence>
<organism evidence="2 3">
    <name type="scientific">Tanacetum coccineum</name>
    <dbReference type="NCBI Taxonomy" id="301880"/>
    <lineage>
        <taxon>Eukaryota</taxon>
        <taxon>Viridiplantae</taxon>
        <taxon>Streptophyta</taxon>
        <taxon>Embryophyta</taxon>
        <taxon>Tracheophyta</taxon>
        <taxon>Spermatophyta</taxon>
        <taxon>Magnoliopsida</taxon>
        <taxon>eudicotyledons</taxon>
        <taxon>Gunneridae</taxon>
        <taxon>Pentapetalae</taxon>
        <taxon>asterids</taxon>
        <taxon>campanulids</taxon>
        <taxon>Asterales</taxon>
        <taxon>Asteraceae</taxon>
        <taxon>Asteroideae</taxon>
        <taxon>Anthemideae</taxon>
        <taxon>Anthemidinae</taxon>
        <taxon>Tanacetum</taxon>
    </lineage>
</organism>
<feature type="region of interest" description="Disordered" evidence="1">
    <location>
        <begin position="186"/>
        <end position="211"/>
    </location>
</feature>
<dbReference type="Proteomes" id="UP001151760">
    <property type="component" value="Unassembled WGS sequence"/>
</dbReference>
<comment type="caution">
    <text evidence="2">The sequence shown here is derived from an EMBL/GenBank/DDBJ whole genome shotgun (WGS) entry which is preliminary data.</text>
</comment>
<sequence>MIRELNTNEVVSIEFVRSQQNLVDHLMKGLARDLVIKFAKGNGYSRKGAKRKPKTNKSKHGVEKGKVKSQQSKKIQLEGPKLPKPQVVLQKRKTRVKIAKKVEIAFKLYNLRGPFLPTPQKVFFPAPKNPVTTVNAPAGRPLGAYDLGVATPRALVYVGLMTSGDARSWYMISEDAKSWIMPPRMTTQSAGRATAAPRGGRKGGQTGGQGSEVIDGVDGVLDFSTIIAQQLQNLLPTIVPQFLACNLKESDGKGGAIVCTRWIEKMESVQDMCGCRDNQNVKYTAGSFVCKALTWWNSQIHTRSQEVVIGSGKRSIRRIKGLRYGVLDLVSFMVFGEVQAQIRRIFLDGYGVLVFRTVIFECLHLSSRMHAI</sequence>
<protein>
    <recommendedName>
        <fullName evidence="4">Reverse transcriptase domain-containing protein</fullName>
    </recommendedName>
</protein>
<feature type="region of interest" description="Disordered" evidence="1">
    <location>
        <begin position="45"/>
        <end position="79"/>
    </location>
</feature>
<keyword evidence="3" id="KW-1185">Reference proteome</keyword>
<gene>
    <name evidence="2" type="ORF">Tco_0654620</name>
</gene>